<organism evidence="1 2">
    <name type="scientific">Flavobacterium ammoniigenes</name>
    <dbReference type="NCBI Taxonomy" id="1751095"/>
    <lineage>
        <taxon>Bacteria</taxon>
        <taxon>Pseudomonadati</taxon>
        <taxon>Bacteroidota</taxon>
        <taxon>Flavobacteriia</taxon>
        <taxon>Flavobacteriales</taxon>
        <taxon>Flavobacteriaceae</taxon>
        <taxon>Flavobacterium</taxon>
    </lineage>
</organism>
<name>A0ABM7V4B2_9FLAO</name>
<keyword evidence="2" id="KW-1185">Reference proteome</keyword>
<reference evidence="1 2" key="2">
    <citation type="journal article" date="2022" name="Microorganisms">
        <title>Complete Genome Sequences of Two Flavobacterium ammonificans Strains and a Flavobacterium ammoniigenes Strain of Ammonifying Bacterioplankton Isolated from Surface River Water.</title>
        <authorList>
            <person name="Suda W."/>
            <person name="Ogata Y."/>
            <person name="Shindo C."/>
            <person name="Watanabe K."/>
        </authorList>
    </citation>
    <scope>NUCLEOTIDE SEQUENCE [LARGE SCALE GENOMIC DNA]</scope>
    <source>
        <strain evidence="1 2">GENT5</strain>
    </source>
</reference>
<reference evidence="1 2" key="1">
    <citation type="journal article" date="2022" name="Int. J. Syst. Evol. Microbiol.">
        <title>Flavobacterium ammonificans sp. nov. and Flavobacterium ammoniigenes sp. nov., ammonifying bacteria isolated from surface river water.</title>
        <authorList>
            <person name="Watanabe K."/>
            <person name="Kitamura T."/>
            <person name="Ogata Y."/>
            <person name="Shindo C."/>
            <person name="Suda W."/>
        </authorList>
    </citation>
    <scope>NUCLEOTIDE SEQUENCE [LARGE SCALE GENOMIC DNA]</scope>
    <source>
        <strain evidence="1 2">GENT5</strain>
    </source>
</reference>
<dbReference type="RefSeq" id="WP_229318119.1">
    <property type="nucleotide sequence ID" value="NZ_AP025184.1"/>
</dbReference>
<proteinExistence type="predicted"/>
<dbReference type="EMBL" id="AP025184">
    <property type="protein sequence ID" value="BDB54382.1"/>
    <property type="molecule type" value="Genomic_DNA"/>
</dbReference>
<protein>
    <recommendedName>
        <fullName evidence="3">Major outer membrane protein</fullName>
    </recommendedName>
</protein>
<dbReference type="Proteomes" id="UP001319867">
    <property type="component" value="Chromosome"/>
</dbReference>
<evidence type="ECO:0000313" key="1">
    <source>
        <dbReference type="EMBL" id="BDB54382.1"/>
    </source>
</evidence>
<gene>
    <name evidence="1" type="ORF">GENT5_06870</name>
</gene>
<evidence type="ECO:0008006" key="3">
    <source>
        <dbReference type="Google" id="ProtNLM"/>
    </source>
</evidence>
<sequence length="402" mass="44435">MKNYTFINRIFILVTIILTVIFTQETTAQGCVAVRQMGGLSLCSTNSYNLQKGEFQVGANYRYFHSWRHFVGTEEQPQRQTTGGGFDANGKELGNAVNIYSHAADFSISYGASDRLQLNATIPYVNNERSQVLKQTSPTAKIFRYSVYAQGLADVRLSANYWIFDPKKAEKGNIMVGLGVKLNTGSHDETDDAPQANGTIQNVVMDQAIQPGDGGIGVSLEFQGFRKLIGKWYGFANGYYLFNPRESNGTFKSAAKLGLDGYNLYASPDQYFGRAGVMTTVDKKNNLSVSLAGRIEGIPAYDAIGGQVAYRRPGYVIAVESGISYRKGKHGITLFVPYNIVRNRIQSAADIADQKIQNARIANPANYVHVQGDAAFADYSINLGYTYRFTMYKNMKMSVTHL</sequence>
<accession>A0ABM7V4B2</accession>
<evidence type="ECO:0000313" key="2">
    <source>
        <dbReference type="Proteomes" id="UP001319867"/>
    </source>
</evidence>